<dbReference type="Gene3D" id="3.90.1150.10">
    <property type="entry name" value="Aspartate Aminotransferase, domain 1"/>
    <property type="match status" value="1"/>
</dbReference>
<evidence type="ECO:0000256" key="3">
    <source>
        <dbReference type="ARBA" id="ARBA00011738"/>
    </source>
</evidence>
<dbReference type="CDD" id="cd00609">
    <property type="entry name" value="AAT_like"/>
    <property type="match status" value="1"/>
</dbReference>
<keyword evidence="5" id="KW-0808">Transferase</keyword>
<dbReference type="GO" id="GO:0030170">
    <property type="term" value="F:pyridoxal phosphate binding"/>
    <property type="evidence" value="ECO:0007669"/>
    <property type="project" value="InterPro"/>
</dbReference>
<name>A0AAW7XSZ9_9RHOB</name>
<reference evidence="8" key="1">
    <citation type="submission" date="2023-07" db="EMBL/GenBank/DDBJ databases">
        <title>Genome content predicts the carbon catabolic preferences of heterotrophic bacteria.</title>
        <authorList>
            <person name="Gralka M."/>
        </authorList>
    </citation>
    <scope>NUCLEOTIDE SEQUENCE</scope>
    <source>
        <strain evidence="8">I2M02</strain>
    </source>
</reference>
<accession>A0AAW7XSZ9</accession>
<evidence type="ECO:0000313" key="8">
    <source>
        <dbReference type="EMBL" id="MDO6456423.1"/>
    </source>
</evidence>
<dbReference type="InterPro" id="IPR015421">
    <property type="entry name" value="PyrdxlP-dep_Trfase_major"/>
</dbReference>
<dbReference type="PANTHER" id="PTHR42790">
    <property type="entry name" value="AMINOTRANSFERASE"/>
    <property type="match status" value="1"/>
</dbReference>
<dbReference type="InterPro" id="IPR004839">
    <property type="entry name" value="Aminotransferase_I/II_large"/>
</dbReference>
<organism evidence="8 9">
    <name type="scientific">Celeribacter halophilus</name>
    <dbReference type="NCBI Taxonomy" id="576117"/>
    <lineage>
        <taxon>Bacteria</taxon>
        <taxon>Pseudomonadati</taxon>
        <taxon>Pseudomonadota</taxon>
        <taxon>Alphaproteobacteria</taxon>
        <taxon>Rhodobacterales</taxon>
        <taxon>Roseobacteraceae</taxon>
        <taxon>Celeribacter</taxon>
    </lineage>
</organism>
<dbReference type="Pfam" id="PF00155">
    <property type="entry name" value="Aminotran_1_2"/>
    <property type="match status" value="1"/>
</dbReference>
<comment type="subunit">
    <text evidence="3">Homodimer.</text>
</comment>
<comment type="cofactor">
    <cofactor evidence="1">
        <name>pyridoxal 5'-phosphate</name>
        <dbReference type="ChEBI" id="CHEBI:597326"/>
    </cofactor>
</comment>
<gene>
    <name evidence="8" type="ORF">Q4494_04970</name>
</gene>
<proteinExistence type="inferred from homology"/>
<keyword evidence="6" id="KW-0663">Pyridoxal phosphate</keyword>
<evidence type="ECO:0000256" key="2">
    <source>
        <dbReference type="ARBA" id="ARBA00007441"/>
    </source>
</evidence>
<dbReference type="RefSeq" id="WP_303481209.1">
    <property type="nucleotide sequence ID" value="NZ_JAUOPJ010000003.1"/>
</dbReference>
<comment type="similarity">
    <text evidence="2">Belongs to the class-I pyridoxal-phosphate-dependent aminotransferase family.</text>
</comment>
<dbReference type="InterPro" id="IPR015424">
    <property type="entry name" value="PyrdxlP-dep_Trfase"/>
</dbReference>
<evidence type="ECO:0000259" key="7">
    <source>
        <dbReference type="Pfam" id="PF00155"/>
    </source>
</evidence>
<dbReference type="SUPFAM" id="SSF53383">
    <property type="entry name" value="PLP-dependent transferases"/>
    <property type="match status" value="1"/>
</dbReference>
<dbReference type="PANTHER" id="PTHR42790:SF19">
    <property type="entry name" value="KYNURENINE_ALPHA-AMINOADIPATE AMINOTRANSFERASE, MITOCHONDRIAL"/>
    <property type="match status" value="1"/>
</dbReference>
<sequence length="414" mass="45037">MSLSEKSLEKTTARLTALFADRTQRMKASEIRELLKLLDQPDIISFAGGIPDPAYFPREAFAEAMSKALSEQAASVALQYSTSEGYTPLRDWIVGYMARHGVTCTRDNILITAGSQQALDYLGKIFLDQGDTALVTWPTYMGALGAFNAYEPRYDRIDPQTNRPVADVLADAKAAGGAVKFAYLSTDFANPTGVTLTEEQRRTVLARADALGCAVIEDAAYQELRYRGEEIKPILALEIEEKGDIDACRTIYLGSFSKTLAPGLRVGWAVAAKPVISQLVLTKQAADLQTATINQIAVSEVAHGVFDAHVAKLREVYGARLQAMLAALERHMPEGIAWTKPDGGMFVWVTLPRDMDGAELLKEALKANVAFVPGGAFYADGSNTNTLRLNFSMSAASKIEEGIARLGQVIRDQM</sequence>
<evidence type="ECO:0000256" key="1">
    <source>
        <dbReference type="ARBA" id="ARBA00001933"/>
    </source>
</evidence>
<dbReference type="GO" id="GO:1901605">
    <property type="term" value="P:alpha-amino acid metabolic process"/>
    <property type="evidence" value="ECO:0007669"/>
    <property type="project" value="TreeGrafter"/>
</dbReference>
<dbReference type="InterPro" id="IPR050859">
    <property type="entry name" value="Class-I_PLP-dep_aminotransf"/>
</dbReference>
<dbReference type="Proteomes" id="UP001169823">
    <property type="component" value="Unassembled WGS sequence"/>
</dbReference>
<comment type="caution">
    <text evidence="8">The sequence shown here is derived from an EMBL/GenBank/DDBJ whole genome shotgun (WGS) entry which is preliminary data.</text>
</comment>
<evidence type="ECO:0000256" key="5">
    <source>
        <dbReference type="ARBA" id="ARBA00022679"/>
    </source>
</evidence>
<dbReference type="Gene3D" id="3.40.640.10">
    <property type="entry name" value="Type I PLP-dependent aspartate aminotransferase-like (Major domain)"/>
    <property type="match status" value="1"/>
</dbReference>
<dbReference type="AlphaFoldDB" id="A0AAW7XSZ9"/>
<keyword evidence="4 8" id="KW-0032">Aminotransferase</keyword>
<protein>
    <submittedName>
        <fullName evidence="8">PLP-dependent aminotransferase family protein</fullName>
    </submittedName>
</protein>
<evidence type="ECO:0000256" key="4">
    <source>
        <dbReference type="ARBA" id="ARBA00022576"/>
    </source>
</evidence>
<dbReference type="FunFam" id="3.40.640.10:FF:000053">
    <property type="entry name" value="Aminotransferase, class I"/>
    <property type="match status" value="1"/>
</dbReference>
<dbReference type="GO" id="GO:0008483">
    <property type="term" value="F:transaminase activity"/>
    <property type="evidence" value="ECO:0007669"/>
    <property type="project" value="UniProtKB-KW"/>
</dbReference>
<feature type="domain" description="Aminotransferase class I/classII large" evidence="7">
    <location>
        <begin position="62"/>
        <end position="405"/>
    </location>
</feature>
<evidence type="ECO:0000313" key="9">
    <source>
        <dbReference type="Proteomes" id="UP001169823"/>
    </source>
</evidence>
<dbReference type="InterPro" id="IPR015422">
    <property type="entry name" value="PyrdxlP-dep_Trfase_small"/>
</dbReference>
<dbReference type="EMBL" id="JAUOPJ010000003">
    <property type="protein sequence ID" value="MDO6456423.1"/>
    <property type="molecule type" value="Genomic_DNA"/>
</dbReference>
<evidence type="ECO:0000256" key="6">
    <source>
        <dbReference type="ARBA" id="ARBA00022898"/>
    </source>
</evidence>